<reference evidence="1 2" key="1">
    <citation type="submission" date="2018-05" db="EMBL/GenBank/DDBJ databases">
        <title>Zavarzinia sp. HR-AS.</title>
        <authorList>
            <person name="Lee Y."/>
            <person name="Jeon C.O."/>
        </authorList>
    </citation>
    <scope>NUCLEOTIDE SEQUENCE [LARGE SCALE GENOMIC DNA]</scope>
    <source>
        <strain evidence="1 2">HR-AS</strain>
    </source>
</reference>
<dbReference type="EMBL" id="QGLE01000001">
    <property type="protein sequence ID" value="PWR25407.1"/>
    <property type="molecule type" value="Genomic_DNA"/>
</dbReference>
<dbReference type="AlphaFoldDB" id="A0A317EEF1"/>
<proteinExistence type="predicted"/>
<gene>
    <name evidence="1" type="ORF">DKG74_00025</name>
</gene>
<accession>A0A317EEF1</accession>
<comment type="caution">
    <text evidence="1">The sequence shown here is derived from an EMBL/GenBank/DDBJ whole genome shotgun (WGS) entry which is preliminary data.</text>
</comment>
<sequence>MTTTLADAEKAIQAAILKVQALGEIPNRPAVIDAAVKRLMMAQETEAQARDLVAHAVAAMRQKGTLNAHQGPLNLWSVDDLHA</sequence>
<protein>
    <submittedName>
        <fullName evidence="1">Uncharacterized protein</fullName>
    </submittedName>
</protein>
<dbReference type="OrthoDB" id="9943979at2"/>
<evidence type="ECO:0000313" key="1">
    <source>
        <dbReference type="EMBL" id="PWR25407.1"/>
    </source>
</evidence>
<name>A0A317EEF1_9PROT</name>
<keyword evidence="2" id="KW-1185">Reference proteome</keyword>
<dbReference type="RefSeq" id="WP_109901369.1">
    <property type="nucleotide sequence ID" value="NZ_QGLE01000001.1"/>
</dbReference>
<dbReference type="Proteomes" id="UP000245461">
    <property type="component" value="Unassembled WGS sequence"/>
</dbReference>
<evidence type="ECO:0000313" key="2">
    <source>
        <dbReference type="Proteomes" id="UP000245461"/>
    </source>
</evidence>
<organism evidence="1 2">
    <name type="scientific">Zavarzinia aquatilis</name>
    <dbReference type="NCBI Taxonomy" id="2211142"/>
    <lineage>
        <taxon>Bacteria</taxon>
        <taxon>Pseudomonadati</taxon>
        <taxon>Pseudomonadota</taxon>
        <taxon>Alphaproteobacteria</taxon>
        <taxon>Rhodospirillales</taxon>
        <taxon>Zavarziniaceae</taxon>
        <taxon>Zavarzinia</taxon>
    </lineage>
</organism>